<dbReference type="PANTHER" id="PTHR46641:SF2">
    <property type="entry name" value="FMRFAMIDE RECEPTOR"/>
    <property type="match status" value="1"/>
</dbReference>
<sequence>MSMFNVDEEETSENVDMNQVKVCLCNIFGGSLDGIGPSLLNLDDILKLNETEDSVKNHSTPVSWATTTCSQVNDYQTSMAIMMNCSRVLSAFSDNYSDSIIHKLSSVFYTYVCSIICLFGFLGNLANVFLLIPQGRKCSMGRMEKSVYWGLISLAMSDLLFCVCVIPRMITDKNVIVPQAPNFSLYYFTYSDALVHLFAMISTWLTVAMAMGRYLAICKPFTARAVIGRTAAKRTIAGIFLICFIVSLPRFFCYRVETLHCRSSIRYYIREPILPVRPNLLFDQIYNWFYFLAGIIIPFACLIFSNAFLIKTLGKAKTTLKYCRVVKRQQNSSQNQQSSSQQPLHTSHNKVDTNNLHFLHQKLQHRYTPVHLYSPSLQPQKHQNYYNQFVQHQNSSSHQTLEDQYRPITLTLIVLVLTYIIFVTPSEIFLFIRRCILSERQGTNILNNFLATIANTLQATNYSLNFLLYYAINVNFRKSVTNAFCCFRSIFLPGCSISLTSVPVDIIDNEFANANNNINSINSAGSSTNNENSNNIIINNLNNLKALSFKTNTPIVIS</sequence>
<evidence type="ECO:0000313" key="7">
    <source>
        <dbReference type="EMBL" id="ESO01795.1"/>
    </source>
</evidence>
<keyword evidence="9" id="KW-1185">Reference proteome</keyword>
<keyword evidence="4 5" id="KW-0472">Membrane</keyword>
<proteinExistence type="predicted"/>
<feature type="transmembrane region" description="Helical" evidence="5">
    <location>
        <begin position="235"/>
        <end position="252"/>
    </location>
</feature>
<keyword evidence="2 5" id="KW-0812">Transmembrane</keyword>
<dbReference type="Proteomes" id="UP000015101">
    <property type="component" value="Unassembled WGS sequence"/>
</dbReference>
<feature type="transmembrane region" description="Helical" evidence="5">
    <location>
        <begin position="408"/>
        <end position="432"/>
    </location>
</feature>
<name>T1EQX2_HELRO</name>
<dbReference type="PANTHER" id="PTHR46641">
    <property type="entry name" value="FMRFAMIDE RECEPTOR-RELATED"/>
    <property type="match status" value="1"/>
</dbReference>
<keyword evidence="3 5" id="KW-1133">Transmembrane helix</keyword>
<feature type="transmembrane region" description="Helical" evidence="5">
    <location>
        <begin position="108"/>
        <end position="132"/>
    </location>
</feature>
<evidence type="ECO:0000313" key="8">
    <source>
        <dbReference type="EnsemblMetazoa" id="HelroP160962"/>
    </source>
</evidence>
<dbReference type="EMBL" id="AMQM01000716">
    <property type="status" value="NOT_ANNOTATED_CDS"/>
    <property type="molecule type" value="Genomic_DNA"/>
</dbReference>
<dbReference type="PRINTS" id="PR00237">
    <property type="entry name" value="GPCRRHODOPSN"/>
</dbReference>
<accession>T1EQX2</accession>
<dbReference type="InterPro" id="IPR052954">
    <property type="entry name" value="GPCR-Ligand_Int"/>
</dbReference>
<comment type="subcellular location">
    <subcellularLocation>
        <location evidence="1">Membrane</location>
    </subcellularLocation>
</comment>
<reference evidence="8" key="3">
    <citation type="submission" date="2015-06" db="UniProtKB">
        <authorList>
            <consortium name="EnsemblMetazoa"/>
        </authorList>
    </citation>
    <scope>IDENTIFICATION</scope>
</reference>
<dbReference type="AlphaFoldDB" id="T1EQX2"/>
<reference evidence="9" key="1">
    <citation type="submission" date="2012-12" db="EMBL/GenBank/DDBJ databases">
        <authorList>
            <person name="Hellsten U."/>
            <person name="Grimwood J."/>
            <person name="Chapman J.A."/>
            <person name="Shapiro H."/>
            <person name="Aerts A."/>
            <person name="Otillar R.P."/>
            <person name="Terry A.Y."/>
            <person name="Boore J.L."/>
            <person name="Simakov O."/>
            <person name="Marletaz F."/>
            <person name="Cho S.-J."/>
            <person name="Edsinger-Gonzales E."/>
            <person name="Havlak P."/>
            <person name="Kuo D.-H."/>
            <person name="Larsson T."/>
            <person name="Lv J."/>
            <person name="Arendt D."/>
            <person name="Savage R."/>
            <person name="Osoegawa K."/>
            <person name="de Jong P."/>
            <person name="Lindberg D.R."/>
            <person name="Seaver E.C."/>
            <person name="Weisblat D.A."/>
            <person name="Putnam N.H."/>
            <person name="Grigoriev I.V."/>
            <person name="Rokhsar D.S."/>
        </authorList>
    </citation>
    <scope>NUCLEOTIDE SEQUENCE</scope>
</reference>
<evidence type="ECO:0000256" key="5">
    <source>
        <dbReference type="SAM" id="Phobius"/>
    </source>
</evidence>
<gene>
    <name evidence="8" type="primary">20198972</name>
    <name evidence="7" type="ORF">HELRODRAFT_160962</name>
</gene>
<dbReference type="InParanoid" id="T1EQX2"/>
<dbReference type="SUPFAM" id="SSF81321">
    <property type="entry name" value="Family A G protein-coupled receptor-like"/>
    <property type="match status" value="1"/>
</dbReference>
<dbReference type="Gene3D" id="1.20.1070.10">
    <property type="entry name" value="Rhodopsin 7-helix transmembrane proteins"/>
    <property type="match status" value="1"/>
</dbReference>
<evidence type="ECO:0000313" key="9">
    <source>
        <dbReference type="Proteomes" id="UP000015101"/>
    </source>
</evidence>
<evidence type="ECO:0000256" key="2">
    <source>
        <dbReference type="ARBA" id="ARBA00022692"/>
    </source>
</evidence>
<dbReference type="GO" id="GO:0004930">
    <property type="term" value="F:G protein-coupled receptor activity"/>
    <property type="evidence" value="ECO:0007669"/>
    <property type="project" value="InterPro"/>
</dbReference>
<dbReference type="eggNOG" id="KOG3656">
    <property type="taxonomic scope" value="Eukaryota"/>
</dbReference>
<dbReference type="HOGENOM" id="CLU_009579_24_7_1"/>
<dbReference type="KEGG" id="hro:HELRODRAFT_160962"/>
<protein>
    <recommendedName>
        <fullName evidence="6">G-protein coupled receptors family 1 profile domain-containing protein</fullName>
    </recommendedName>
</protein>
<evidence type="ECO:0000256" key="1">
    <source>
        <dbReference type="ARBA" id="ARBA00004370"/>
    </source>
</evidence>
<feature type="transmembrane region" description="Helical" evidence="5">
    <location>
        <begin position="193"/>
        <end position="215"/>
    </location>
</feature>
<dbReference type="Pfam" id="PF00001">
    <property type="entry name" value="7tm_1"/>
    <property type="match status" value="1"/>
</dbReference>
<dbReference type="PROSITE" id="PS50262">
    <property type="entry name" value="G_PROTEIN_RECEP_F1_2"/>
    <property type="match status" value="1"/>
</dbReference>
<dbReference type="EnsemblMetazoa" id="HelroT160962">
    <property type="protein sequence ID" value="HelroP160962"/>
    <property type="gene ID" value="HelroG160962"/>
</dbReference>
<evidence type="ECO:0000259" key="6">
    <source>
        <dbReference type="PROSITE" id="PS50262"/>
    </source>
</evidence>
<feature type="transmembrane region" description="Helical" evidence="5">
    <location>
        <begin position="288"/>
        <end position="310"/>
    </location>
</feature>
<dbReference type="EMBL" id="KB096742">
    <property type="protein sequence ID" value="ESO01795.1"/>
    <property type="molecule type" value="Genomic_DNA"/>
</dbReference>
<dbReference type="OrthoDB" id="5864054at2759"/>
<dbReference type="InterPro" id="IPR017452">
    <property type="entry name" value="GPCR_Rhodpsn_7TM"/>
</dbReference>
<feature type="domain" description="G-protein coupled receptors family 1 profile" evidence="6">
    <location>
        <begin position="123"/>
        <end position="469"/>
    </location>
</feature>
<dbReference type="GeneID" id="20198972"/>
<dbReference type="GO" id="GO:0016020">
    <property type="term" value="C:membrane"/>
    <property type="evidence" value="ECO:0007669"/>
    <property type="project" value="UniProtKB-SubCell"/>
</dbReference>
<evidence type="ECO:0000256" key="3">
    <source>
        <dbReference type="ARBA" id="ARBA00022989"/>
    </source>
</evidence>
<feature type="transmembrane region" description="Helical" evidence="5">
    <location>
        <begin position="147"/>
        <end position="170"/>
    </location>
</feature>
<dbReference type="RefSeq" id="XP_009019203.1">
    <property type="nucleotide sequence ID" value="XM_009020955.1"/>
</dbReference>
<evidence type="ECO:0000256" key="4">
    <source>
        <dbReference type="ARBA" id="ARBA00023136"/>
    </source>
</evidence>
<dbReference type="CTD" id="20198972"/>
<reference evidence="7 9" key="2">
    <citation type="journal article" date="2013" name="Nature">
        <title>Insights into bilaterian evolution from three spiralian genomes.</title>
        <authorList>
            <person name="Simakov O."/>
            <person name="Marletaz F."/>
            <person name="Cho S.J."/>
            <person name="Edsinger-Gonzales E."/>
            <person name="Havlak P."/>
            <person name="Hellsten U."/>
            <person name="Kuo D.H."/>
            <person name="Larsson T."/>
            <person name="Lv J."/>
            <person name="Arendt D."/>
            <person name="Savage R."/>
            <person name="Osoegawa K."/>
            <person name="de Jong P."/>
            <person name="Grimwood J."/>
            <person name="Chapman J.A."/>
            <person name="Shapiro H."/>
            <person name="Aerts A."/>
            <person name="Otillar R.P."/>
            <person name="Terry A.Y."/>
            <person name="Boore J.L."/>
            <person name="Grigoriev I.V."/>
            <person name="Lindberg D.R."/>
            <person name="Seaver E.C."/>
            <person name="Weisblat D.A."/>
            <person name="Putnam N.H."/>
            <person name="Rokhsar D.S."/>
        </authorList>
    </citation>
    <scope>NUCLEOTIDE SEQUENCE</scope>
</reference>
<organism evidence="8 9">
    <name type="scientific">Helobdella robusta</name>
    <name type="common">Californian leech</name>
    <dbReference type="NCBI Taxonomy" id="6412"/>
    <lineage>
        <taxon>Eukaryota</taxon>
        <taxon>Metazoa</taxon>
        <taxon>Spiralia</taxon>
        <taxon>Lophotrochozoa</taxon>
        <taxon>Annelida</taxon>
        <taxon>Clitellata</taxon>
        <taxon>Hirudinea</taxon>
        <taxon>Rhynchobdellida</taxon>
        <taxon>Glossiphoniidae</taxon>
        <taxon>Helobdella</taxon>
    </lineage>
</organism>
<dbReference type="InterPro" id="IPR000276">
    <property type="entry name" value="GPCR_Rhodpsn"/>
</dbReference>
<dbReference type="CDD" id="cd14978">
    <property type="entry name" value="7tmA_FMRFamide_R-like"/>
    <property type="match status" value="1"/>
</dbReference>